<dbReference type="Pfam" id="PF02585">
    <property type="entry name" value="PIG-L"/>
    <property type="match status" value="1"/>
</dbReference>
<dbReference type="InterPro" id="IPR003737">
    <property type="entry name" value="GlcNAc_PI_deacetylase-related"/>
</dbReference>
<dbReference type="PANTHER" id="PTHR12993:SF30">
    <property type="entry name" value="N-ACETYL-ALPHA-D-GLUCOSAMINYL L-MALATE DEACETYLASE 1"/>
    <property type="match status" value="1"/>
</dbReference>
<proteinExistence type="predicted"/>
<dbReference type="GO" id="GO:0016137">
    <property type="term" value="P:glycoside metabolic process"/>
    <property type="evidence" value="ECO:0007669"/>
    <property type="project" value="UniProtKB-ARBA"/>
</dbReference>
<keyword evidence="2" id="KW-1185">Reference proteome</keyword>
<evidence type="ECO:0008006" key="3">
    <source>
        <dbReference type="Google" id="ProtNLM"/>
    </source>
</evidence>
<organism evidence="1 2">
    <name type="scientific">Euzebya pacifica</name>
    <dbReference type="NCBI Taxonomy" id="1608957"/>
    <lineage>
        <taxon>Bacteria</taxon>
        <taxon>Bacillati</taxon>
        <taxon>Actinomycetota</taxon>
        <taxon>Nitriliruptoria</taxon>
        <taxon>Euzebyales</taxon>
    </lineage>
</organism>
<accession>A0A346XTC8</accession>
<gene>
    <name evidence="1" type="ORF">DVS28_a0774</name>
</gene>
<dbReference type="EMBL" id="CP031165">
    <property type="protein sequence ID" value="AXV05475.1"/>
    <property type="molecule type" value="Genomic_DNA"/>
</dbReference>
<protein>
    <recommendedName>
        <fullName evidence="3">PIG-L family deacetylase</fullName>
    </recommendedName>
</protein>
<reference evidence="1 2" key="1">
    <citation type="submission" date="2018-09" db="EMBL/GenBank/DDBJ databases">
        <title>Complete genome sequence of Euzebya sp. DY32-46 isolated from seawater of Pacific Ocean.</title>
        <authorList>
            <person name="Xu L."/>
            <person name="Wu Y.-H."/>
            <person name="Xu X.-W."/>
        </authorList>
    </citation>
    <scope>NUCLEOTIDE SEQUENCE [LARGE SCALE GENOMIC DNA]</scope>
    <source>
        <strain evidence="1 2">DY32-46</strain>
    </source>
</reference>
<dbReference type="PANTHER" id="PTHR12993">
    <property type="entry name" value="N-ACETYLGLUCOSAMINYL-PHOSPHATIDYLINOSITOL DE-N-ACETYLASE-RELATED"/>
    <property type="match status" value="1"/>
</dbReference>
<evidence type="ECO:0000313" key="1">
    <source>
        <dbReference type="EMBL" id="AXV05475.1"/>
    </source>
</evidence>
<dbReference type="RefSeq" id="WP_114590280.1">
    <property type="nucleotide sequence ID" value="NZ_CAXIBR010000084.1"/>
</dbReference>
<evidence type="ECO:0000313" key="2">
    <source>
        <dbReference type="Proteomes" id="UP000264006"/>
    </source>
</evidence>
<name>A0A346XTC8_9ACTN</name>
<dbReference type="GO" id="GO:0016811">
    <property type="term" value="F:hydrolase activity, acting on carbon-nitrogen (but not peptide) bonds, in linear amides"/>
    <property type="evidence" value="ECO:0007669"/>
    <property type="project" value="TreeGrafter"/>
</dbReference>
<dbReference type="SUPFAM" id="SSF102588">
    <property type="entry name" value="LmbE-like"/>
    <property type="match status" value="1"/>
</dbReference>
<dbReference type="InterPro" id="IPR024078">
    <property type="entry name" value="LmbE-like_dom_sf"/>
</dbReference>
<dbReference type="KEGG" id="euz:DVS28_a0774"/>
<dbReference type="Gene3D" id="3.40.50.10320">
    <property type="entry name" value="LmbE-like"/>
    <property type="match status" value="1"/>
</dbReference>
<dbReference type="OrthoDB" id="3514174at2"/>
<dbReference type="Proteomes" id="UP000264006">
    <property type="component" value="Chromosome"/>
</dbReference>
<dbReference type="AlphaFoldDB" id="A0A346XTC8"/>
<sequence length="218" mass="24025">MLTHHLPALRRPGAQLLAIGAHADDIEIGAGGTVLQLLSVAPATVDVRWVVLSATPARAEEARASAAAFCSDARSVTVDVHDLPDGRFPAEWGTLKETLQALAAETDPDLVLTTRPGDAHQDHRLLATMMPTAFRDHAIWGYEIPKYDGDTTQPSLYVPLDEAIMDRKIALLHEHFPSQADRDWWDDDLFRALPRLRGVESRSRWAEAFVTAKVVVQP</sequence>